<sequence length="318" mass="33910">MLVSSVLAVGGQLLMPGLATLCADWHLFQMLSSPLVLLLFYALFPESLRWLLATRRFHRAKGQMYAIAQSNRVDTETDQSGVLSGERPAPADVVGGDSTGLSLRVPLRLAGCGMEECFVRVVWGGVLPSKYLALGGVALAACVAMGGAVCLLGRRAGLLCFMIVTALCSLLQLGLFNCEFTLACSVHTLTCALIFSRNVPLCVALKGLCVCRGGSVGLVMASATLGACVSPLLDHQELRGFFLLRVILTCTCLLSLICIPLLRETTGQPLPESIAEAEGLLRRPLPSGEQHCLLQRPEVTDTPLRQLTTDTPNGVRTS</sequence>
<gene>
    <name evidence="6" type="primary">KCNK7</name>
</gene>
<comment type="subcellular location">
    <subcellularLocation>
        <location evidence="1">Membrane</location>
        <topology evidence="1">Multi-pass membrane protein</topology>
    </subcellularLocation>
</comment>
<evidence type="ECO:0000256" key="5">
    <source>
        <dbReference type="SAM" id="Phobius"/>
    </source>
</evidence>
<dbReference type="Ensembl" id="ENSDCDT00010044389.1">
    <property type="protein sequence ID" value="ENSDCDP00010035502.1"/>
    <property type="gene ID" value="ENSDCDG00010022988.1"/>
</dbReference>
<organism evidence="6 7">
    <name type="scientific">Denticeps clupeoides</name>
    <name type="common">denticle herring</name>
    <dbReference type="NCBI Taxonomy" id="299321"/>
    <lineage>
        <taxon>Eukaryota</taxon>
        <taxon>Metazoa</taxon>
        <taxon>Chordata</taxon>
        <taxon>Craniata</taxon>
        <taxon>Vertebrata</taxon>
        <taxon>Euteleostomi</taxon>
        <taxon>Actinopterygii</taxon>
        <taxon>Neopterygii</taxon>
        <taxon>Teleostei</taxon>
        <taxon>Clupei</taxon>
        <taxon>Clupeiformes</taxon>
        <taxon>Denticipitoidei</taxon>
        <taxon>Denticipitidae</taxon>
        <taxon>Denticeps</taxon>
    </lineage>
</organism>
<evidence type="ECO:0000313" key="6">
    <source>
        <dbReference type="Ensembl" id="ENSDCDP00010035502.1"/>
    </source>
</evidence>
<keyword evidence="2 5" id="KW-0812">Transmembrane</keyword>
<proteinExistence type="predicted"/>
<protein>
    <submittedName>
        <fullName evidence="6">Uncharacterized protein</fullName>
    </submittedName>
</protein>
<dbReference type="InterPro" id="IPR036259">
    <property type="entry name" value="MFS_trans_sf"/>
</dbReference>
<evidence type="ECO:0000313" key="7">
    <source>
        <dbReference type="Proteomes" id="UP000694580"/>
    </source>
</evidence>
<dbReference type="Proteomes" id="UP000694580">
    <property type="component" value="Unplaced"/>
</dbReference>
<dbReference type="AlphaFoldDB" id="A0AAY4CQK1"/>
<reference evidence="6" key="1">
    <citation type="submission" date="2025-08" db="UniProtKB">
        <authorList>
            <consortium name="Ensembl"/>
        </authorList>
    </citation>
    <scope>IDENTIFICATION</scope>
</reference>
<keyword evidence="3 5" id="KW-1133">Transmembrane helix</keyword>
<dbReference type="PANTHER" id="PTHR24064">
    <property type="entry name" value="SOLUTE CARRIER FAMILY 22 MEMBER"/>
    <property type="match status" value="1"/>
</dbReference>
<keyword evidence="7" id="KW-1185">Reference proteome</keyword>
<reference evidence="6" key="2">
    <citation type="submission" date="2025-09" db="UniProtKB">
        <authorList>
            <consortium name="Ensembl"/>
        </authorList>
    </citation>
    <scope>IDENTIFICATION</scope>
</reference>
<feature type="transmembrane region" description="Helical" evidence="5">
    <location>
        <begin position="132"/>
        <end position="151"/>
    </location>
</feature>
<dbReference type="SUPFAM" id="SSF103473">
    <property type="entry name" value="MFS general substrate transporter"/>
    <property type="match status" value="1"/>
</dbReference>
<evidence type="ECO:0000256" key="1">
    <source>
        <dbReference type="ARBA" id="ARBA00004141"/>
    </source>
</evidence>
<feature type="transmembrane region" description="Helical" evidence="5">
    <location>
        <begin position="35"/>
        <end position="52"/>
    </location>
</feature>
<evidence type="ECO:0000256" key="4">
    <source>
        <dbReference type="ARBA" id="ARBA00023136"/>
    </source>
</evidence>
<dbReference type="Gene3D" id="1.20.1250.20">
    <property type="entry name" value="MFS general substrate transporter like domains"/>
    <property type="match status" value="1"/>
</dbReference>
<evidence type="ECO:0000256" key="2">
    <source>
        <dbReference type="ARBA" id="ARBA00022692"/>
    </source>
</evidence>
<name>A0AAY4CQK1_9TELE</name>
<evidence type="ECO:0000256" key="3">
    <source>
        <dbReference type="ARBA" id="ARBA00022989"/>
    </source>
</evidence>
<dbReference type="GO" id="GO:0016020">
    <property type="term" value="C:membrane"/>
    <property type="evidence" value="ECO:0007669"/>
    <property type="project" value="UniProtKB-SubCell"/>
</dbReference>
<feature type="transmembrane region" description="Helical" evidence="5">
    <location>
        <begin position="242"/>
        <end position="262"/>
    </location>
</feature>
<dbReference type="GeneTree" id="ENSGT00940000157354"/>
<keyword evidence="4 5" id="KW-0472">Membrane</keyword>
<accession>A0AAY4CQK1</accession>